<evidence type="ECO:0000256" key="5">
    <source>
        <dbReference type="ARBA" id="ARBA00038261"/>
    </source>
</evidence>
<keyword evidence="2" id="KW-0521">NADP</keyword>
<accession>A0ABN8R0X1</accession>
<evidence type="ECO:0000256" key="2">
    <source>
        <dbReference type="ARBA" id="ARBA00022857"/>
    </source>
</evidence>
<evidence type="ECO:0000256" key="3">
    <source>
        <dbReference type="ARBA" id="ARBA00023002"/>
    </source>
</evidence>
<evidence type="ECO:0000313" key="8">
    <source>
        <dbReference type="Proteomes" id="UP001159405"/>
    </source>
</evidence>
<evidence type="ECO:0000313" key="7">
    <source>
        <dbReference type="EMBL" id="CAH3172421.1"/>
    </source>
</evidence>
<evidence type="ECO:0000256" key="4">
    <source>
        <dbReference type="ARBA" id="ARBA00023128"/>
    </source>
</evidence>
<keyword evidence="6" id="KW-0812">Transmembrane</keyword>
<name>A0ABN8R0X1_9CNID</name>
<dbReference type="InterPro" id="IPR002347">
    <property type="entry name" value="SDR_fam"/>
</dbReference>
<proteinExistence type="inferred from homology"/>
<evidence type="ECO:0008006" key="9">
    <source>
        <dbReference type="Google" id="ProtNLM"/>
    </source>
</evidence>
<keyword evidence="6" id="KW-0472">Membrane</keyword>
<dbReference type="SUPFAM" id="SSF51735">
    <property type="entry name" value="NAD(P)-binding Rossmann-fold domains"/>
    <property type="match status" value="1"/>
</dbReference>
<keyword evidence="8" id="KW-1185">Reference proteome</keyword>
<dbReference type="Proteomes" id="UP001159405">
    <property type="component" value="Unassembled WGS sequence"/>
</dbReference>
<dbReference type="Gene3D" id="3.40.50.720">
    <property type="entry name" value="NAD(P)-binding Rossmann-like Domain"/>
    <property type="match status" value="1"/>
</dbReference>
<dbReference type="Pfam" id="PF00106">
    <property type="entry name" value="adh_short"/>
    <property type="match status" value="1"/>
</dbReference>
<dbReference type="InterPro" id="IPR036291">
    <property type="entry name" value="NAD(P)-bd_dom_sf"/>
</dbReference>
<dbReference type="PROSITE" id="PS00061">
    <property type="entry name" value="ADH_SHORT"/>
    <property type="match status" value="1"/>
</dbReference>
<feature type="transmembrane region" description="Helical" evidence="6">
    <location>
        <begin position="33"/>
        <end position="54"/>
    </location>
</feature>
<dbReference type="PRINTS" id="PR00080">
    <property type="entry name" value="SDRFAMILY"/>
</dbReference>
<dbReference type="PRINTS" id="PR00081">
    <property type="entry name" value="GDHRDH"/>
</dbReference>
<protein>
    <recommendedName>
        <fullName evidence="9">Inactive hydroxysteroid dehydrogenase-like protein 1</fullName>
    </recommendedName>
</protein>
<comment type="similarity">
    <text evidence="5">Belongs to the short-chain dehydrogenases/reductases (SDR) family. 17-beta-HSD 3 subfamily.</text>
</comment>
<keyword evidence="4" id="KW-0496">Mitochondrion</keyword>
<dbReference type="PANTHER" id="PTHR44889:SF1">
    <property type="entry name" value="INACTIVE HYDROXYSTEROID DEHYDROGENASE-LIKE PROTEIN 1"/>
    <property type="match status" value="1"/>
</dbReference>
<organism evidence="7 8">
    <name type="scientific">Porites lobata</name>
    <dbReference type="NCBI Taxonomy" id="104759"/>
    <lineage>
        <taxon>Eukaryota</taxon>
        <taxon>Metazoa</taxon>
        <taxon>Cnidaria</taxon>
        <taxon>Anthozoa</taxon>
        <taxon>Hexacorallia</taxon>
        <taxon>Scleractinia</taxon>
        <taxon>Fungiina</taxon>
        <taxon>Poritidae</taxon>
        <taxon>Porites</taxon>
    </lineage>
</organism>
<evidence type="ECO:0000256" key="6">
    <source>
        <dbReference type="SAM" id="Phobius"/>
    </source>
</evidence>
<keyword evidence="6" id="KW-1133">Transmembrane helix</keyword>
<evidence type="ECO:0000256" key="1">
    <source>
        <dbReference type="ARBA" id="ARBA00004173"/>
    </source>
</evidence>
<reference evidence="7 8" key="1">
    <citation type="submission" date="2022-05" db="EMBL/GenBank/DDBJ databases">
        <authorList>
            <consortium name="Genoscope - CEA"/>
            <person name="William W."/>
        </authorList>
    </citation>
    <scope>NUCLEOTIDE SEQUENCE [LARGE SCALE GENOMIC DNA]</scope>
</reference>
<dbReference type="InterPro" id="IPR052149">
    <property type="entry name" value="17-beta-HSD3-like"/>
</dbReference>
<comment type="subcellular location">
    <subcellularLocation>
        <location evidence="1">Mitochondrion</location>
    </subcellularLocation>
</comment>
<dbReference type="CDD" id="cd05356">
    <property type="entry name" value="17beta-HSD1_like_SDR_c"/>
    <property type="match status" value="1"/>
</dbReference>
<dbReference type="InterPro" id="IPR020904">
    <property type="entry name" value="Sc_DH/Rdtase_CS"/>
</dbReference>
<gene>
    <name evidence="7" type="ORF">PLOB_00013009</name>
</gene>
<sequence length="330" mass="36991">MAALSVSQLSMSWMALLSYLDKSGLKNGLALLGFLWAANVSIKFAFNFLVGLRIHVLSQLTKRKDLALKYGGKWAVVTGASEGIGKAFACELARTGMNIVLMSRSTQKMEKVAEAIEKEFKVQTRIIQVDFGLQDVYANISSSLEGLEIGILVNNVGVMYDYPQYFLDVPDKKLYDLINVNMTSVIMMTRIVLPHMCKRKRGAIINMSSSAGLLPTPQIAAYAATKEFVDSFSRALAYEYSSQGVEVQSLRPFYIATAMTYGTKPNVFVPSPETYVKNALRTLELSTRNTGYWNHEIQALFLGFCPEWLWMWGGSILNQQIRRNVLKTRR</sequence>
<dbReference type="EMBL" id="CALNXK010000173">
    <property type="protein sequence ID" value="CAH3172421.1"/>
    <property type="molecule type" value="Genomic_DNA"/>
</dbReference>
<dbReference type="PIRSF" id="PIRSF000126">
    <property type="entry name" value="11-beta-HSD1"/>
    <property type="match status" value="1"/>
</dbReference>
<dbReference type="PANTHER" id="PTHR44889">
    <property type="entry name" value="INACTIVE HYDROXYSTEROID DEHYDROGENASE-LIKE PROTEIN 1"/>
    <property type="match status" value="1"/>
</dbReference>
<comment type="caution">
    <text evidence="7">The sequence shown here is derived from an EMBL/GenBank/DDBJ whole genome shotgun (WGS) entry which is preliminary data.</text>
</comment>
<keyword evidence="3" id="KW-0560">Oxidoreductase</keyword>